<evidence type="ECO:0000313" key="1">
    <source>
        <dbReference type="EMBL" id="CBJ26565.1"/>
    </source>
</evidence>
<dbReference type="Gene3D" id="3.40.50.150">
    <property type="entry name" value="Vaccinia Virus protein VP39"/>
    <property type="match status" value="1"/>
</dbReference>
<dbReference type="PANTHER" id="PTHR14614">
    <property type="entry name" value="HEPATOCELLULAR CARCINOMA-ASSOCIATED ANTIGEN"/>
    <property type="match status" value="1"/>
</dbReference>
<gene>
    <name evidence="1" type="ORF">Esi_0035_0029</name>
</gene>
<dbReference type="CDD" id="cd02440">
    <property type="entry name" value="AdoMet_MTases"/>
    <property type="match status" value="1"/>
</dbReference>
<proteinExistence type="predicted"/>
<dbReference type="STRING" id="2880.D7FYS3"/>
<dbReference type="OMA" id="DIAYMPE"/>
<keyword evidence="2" id="KW-1185">Reference proteome</keyword>
<dbReference type="eggNOG" id="KOG2793">
    <property type="taxonomic scope" value="Eukaryota"/>
</dbReference>
<dbReference type="InParanoid" id="D7FYS3"/>
<accession>D7FYS3</accession>
<dbReference type="InterPro" id="IPR029063">
    <property type="entry name" value="SAM-dependent_MTases_sf"/>
</dbReference>
<reference evidence="1 2" key="1">
    <citation type="journal article" date="2010" name="Nature">
        <title>The Ectocarpus genome and the independent evolution of multicellularity in brown algae.</title>
        <authorList>
            <person name="Cock J.M."/>
            <person name="Sterck L."/>
            <person name="Rouze P."/>
            <person name="Scornet D."/>
            <person name="Allen A.E."/>
            <person name="Amoutzias G."/>
            <person name="Anthouard V."/>
            <person name="Artiguenave F."/>
            <person name="Aury J.M."/>
            <person name="Badger J.H."/>
            <person name="Beszteri B."/>
            <person name="Billiau K."/>
            <person name="Bonnet E."/>
            <person name="Bothwell J.H."/>
            <person name="Bowler C."/>
            <person name="Boyen C."/>
            <person name="Brownlee C."/>
            <person name="Carrano C.J."/>
            <person name="Charrier B."/>
            <person name="Cho G.Y."/>
            <person name="Coelho S.M."/>
            <person name="Collen J."/>
            <person name="Corre E."/>
            <person name="Da Silva C."/>
            <person name="Delage L."/>
            <person name="Delaroque N."/>
            <person name="Dittami S.M."/>
            <person name="Doulbeau S."/>
            <person name="Elias M."/>
            <person name="Farnham G."/>
            <person name="Gachon C.M."/>
            <person name="Gschloessl B."/>
            <person name="Heesch S."/>
            <person name="Jabbari K."/>
            <person name="Jubin C."/>
            <person name="Kawai H."/>
            <person name="Kimura K."/>
            <person name="Kloareg B."/>
            <person name="Kupper F.C."/>
            <person name="Lang D."/>
            <person name="Le Bail A."/>
            <person name="Leblanc C."/>
            <person name="Lerouge P."/>
            <person name="Lohr M."/>
            <person name="Lopez P.J."/>
            <person name="Martens C."/>
            <person name="Maumus F."/>
            <person name="Michel G."/>
            <person name="Miranda-Saavedra D."/>
            <person name="Morales J."/>
            <person name="Moreau H."/>
            <person name="Motomura T."/>
            <person name="Nagasato C."/>
            <person name="Napoli C.A."/>
            <person name="Nelson D.R."/>
            <person name="Nyvall-Collen P."/>
            <person name="Peters A.F."/>
            <person name="Pommier C."/>
            <person name="Potin P."/>
            <person name="Poulain J."/>
            <person name="Quesneville H."/>
            <person name="Read B."/>
            <person name="Rensing S.A."/>
            <person name="Ritter A."/>
            <person name="Rousvoal S."/>
            <person name="Samanta M."/>
            <person name="Samson G."/>
            <person name="Schroeder D.C."/>
            <person name="Segurens B."/>
            <person name="Strittmatter M."/>
            <person name="Tonon T."/>
            <person name="Tregear J.W."/>
            <person name="Valentin K."/>
            <person name="von Dassow P."/>
            <person name="Yamagishi T."/>
            <person name="Van de Peer Y."/>
            <person name="Wincker P."/>
        </authorList>
    </citation>
    <scope>NUCLEOTIDE SEQUENCE [LARGE SCALE GENOMIC DNA]</scope>
    <source>
        <strain evidence="2">Ec32 / CCAP1310/4</strain>
    </source>
</reference>
<evidence type="ECO:0000313" key="2">
    <source>
        <dbReference type="Proteomes" id="UP000002630"/>
    </source>
</evidence>
<dbReference type="EMBL" id="FN649758">
    <property type="protein sequence ID" value="CBJ26565.1"/>
    <property type="molecule type" value="Genomic_DNA"/>
</dbReference>
<dbReference type="Proteomes" id="UP000002630">
    <property type="component" value="Linkage Group LG33"/>
</dbReference>
<dbReference type="PANTHER" id="PTHR14614:SF132">
    <property type="entry name" value="PROTEIN-LYSINE METHYLTRANSFERASE C42C1.13"/>
    <property type="match status" value="1"/>
</dbReference>
<protein>
    <submittedName>
        <fullName evidence="1">Uncharacterized protein</fullName>
    </submittedName>
</protein>
<sequence length="223" mass="24153">MADQTAATTTSTSEVKEVELDGRGKLKLEVNWGVGIGGGLWSTGILLTEHLAKHAALYDRVFKGKRVLELGSGTGLVGLAAARFGPPLEVVITDLESHVDICKRNVASQDDMGAQGLCSVRVEAYDWSSEVPEELGEVPFDVILATDVAYYEHLYAPFVQALERTAGQHTLVLLGVTRTDTGPAFFDALDKAGFVYNLVDQASHKGFGLFTVQREQPDERPTM</sequence>
<dbReference type="EMBL" id="FN648542">
    <property type="protein sequence ID" value="CBJ26565.1"/>
    <property type="molecule type" value="Genomic_DNA"/>
</dbReference>
<organism evidence="1 2">
    <name type="scientific">Ectocarpus siliculosus</name>
    <name type="common">Brown alga</name>
    <name type="synonym">Conferva siliculosa</name>
    <dbReference type="NCBI Taxonomy" id="2880"/>
    <lineage>
        <taxon>Eukaryota</taxon>
        <taxon>Sar</taxon>
        <taxon>Stramenopiles</taxon>
        <taxon>Ochrophyta</taxon>
        <taxon>PX clade</taxon>
        <taxon>Phaeophyceae</taxon>
        <taxon>Ectocarpales</taxon>
        <taxon>Ectocarpaceae</taxon>
        <taxon>Ectocarpus</taxon>
    </lineage>
</organism>
<name>D7FYS3_ECTSI</name>
<dbReference type="SUPFAM" id="SSF53335">
    <property type="entry name" value="S-adenosyl-L-methionine-dependent methyltransferases"/>
    <property type="match status" value="1"/>
</dbReference>
<dbReference type="InterPro" id="IPR019410">
    <property type="entry name" value="Methyltransf_16"/>
</dbReference>
<dbReference type="AlphaFoldDB" id="D7FYS3"/>
<dbReference type="OrthoDB" id="407325at2759"/>
<dbReference type="Pfam" id="PF10294">
    <property type="entry name" value="Methyltransf_16"/>
    <property type="match status" value="1"/>
</dbReference>